<reference evidence="1 2" key="1">
    <citation type="submission" date="2023-07" db="EMBL/GenBank/DDBJ databases">
        <title>Sequencing the genomes of 1000 actinobacteria strains.</title>
        <authorList>
            <person name="Klenk H.-P."/>
        </authorList>
    </citation>
    <scope>NUCLEOTIDE SEQUENCE [LARGE SCALE GENOMIC DNA]</scope>
    <source>
        <strain evidence="1 2">DSM 44711</strain>
    </source>
</reference>
<protein>
    <submittedName>
        <fullName evidence="1">Uncharacterized protein</fullName>
    </submittedName>
</protein>
<sequence length="120" mass="13252">MHEHTARLVRRLEEGARELTRAASNHAGREAQLRRDAAAGAEAAAKRLRADYARDLPYEAHERYDLLATAAECGGWVGDGHPSHRDQMTRPAVLARLASDGLLVKVDGAALNRYFLARPR</sequence>
<dbReference type="EMBL" id="JAVDYC010000001">
    <property type="protein sequence ID" value="MDR7323350.1"/>
    <property type="molecule type" value="Genomic_DNA"/>
</dbReference>
<comment type="caution">
    <text evidence="1">The sequence shown here is derived from an EMBL/GenBank/DDBJ whole genome shotgun (WGS) entry which is preliminary data.</text>
</comment>
<evidence type="ECO:0000313" key="1">
    <source>
        <dbReference type="EMBL" id="MDR7323350.1"/>
    </source>
</evidence>
<keyword evidence="2" id="KW-1185">Reference proteome</keyword>
<dbReference type="AlphaFoldDB" id="A0AAE4CSS9"/>
<evidence type="ECO:0000313" key="2">
    <source>
        <dbReference type="Proteomes" id="UP001183629"/>
    </source>
</evidence>
<gene>
    <name evidence="1" type="ORF">J2S44_003600</name>
</gene>
<dbReference type="RefSeq" id="WP_310415092.1">
    <property type="nucleotide sequence ID" value="NZ_JAVDYC010000001.1"/>
</dbReference>
<name>A0AAE4CSS9_9ACTN</name>
<proteinExistence type="predicted"/>
<accession>A0AAE4CSS9</accession>
<organism evidence="1 2">
    <name type="scientific">Catenuloplanes niger</name>
    <dbReference type="NCBI Taxonomy" id="587534"/>
    <lineage>
        <taxon>Bacteria</taxon>
        <taxon>Bacillati</taxon>
        <taxon>Actinomycetota</taxon>
        <taxon>Actinomycetes</taxon>
        <taxon>Micromonosporales</taxon>
        <taxon>Micromonosporaceae</taxon>
        <taxon>Catenuloplanes</taxon>
    </lineage>
</organism>
<dbReference type="Proteomes" id="UP001183629">
    <property type="component" value="Unassembled WGS sequence"/>
</dbReference>